<dbReference type="Pfam" id="PF00455">
    <property type="entry name" value="DeoRC"/>
    <property type="match status" value="1"/>
</dbReference>
<dbReference type="SUPFAM" id="SSF100950">
    <property type="entry name" value="NagB/RpiA/CoA transferase-like"/>
    <property type="match status" value="1"/>
</dbReference>
<dbReference type="PRINTS" id="PR00037">
    <property type="entry name" value="HTHLACR"/>
</dbReference>
<dbReference type="EMBL" id="CP003923">
    <property type="protein sequence ID" value="AIC96142.1"/>
    <property type="molecule type" value="Genomic_DNA"/>
</dbReference>
<dbReference type="HOGENOM" id="CLU_060699_1_2_9"/>
<evidence type="ECO:0000313" key="5">
    <source>
        <dbReference type="Proteomes" id="UP000027142"/>
    </source>
</evidence>
<dbReference type="PROSITE" id="PS51000">
    <property type="entry name" value="HTH_DEOR_2"/>
    <property type="match status" value="1"/>
</dbReference>
<sequence>MLTIERHERLLAYLAEHRSIRVSEASKQLNVTEKTIRLDLEALEAKHFLKRVHGGAVLLETETSLLPIQKRQQSHGEKKKEIALKAKTCLADHDVILLDGGSTAVAFAETLGDQPLTVITNDIQVGAELYEKEAIQLIMLGGVRQGTSSALYSTETINMLDAFYVKKAFIGTTGISVKNGLSVLNQQHIEWKKKIITAGEEVILLADSTKFGQTGLMTFAEISALDGIVTDTQIDQSMKAELEKQGIQVY</sequence>
<evidence type="ECO:0000256" key="1">
    <source>
        <dbReference type="ARBA" id="ARBA00023015"/>
    </source>
</evidence>
<name>A0A060M154_9BACI</name>
<dbReference type="eggNOG" id="COG1349">
    <property type="taxonomic scope" value="Bacteria"/>
</dbReference>
<dbReference type="OrthoDB" id="9797223at2"/>
<dbReference type="PATRIC" id="fig|1246626.3.peg.3584"/>
<dbReference type="SUPFAM" id="SSF46785">
    <property type="entry name" value="Winged helix' DNA-binding domain"/>
    <property type="match status" value="1"/>
</dbReference>
<keyword evidence="1" id="KW-0805">Transcription regulation</keyword>
<keyword evidence="2" id="KW-0804">Transcription</keyword>
<dbReference type="InterPro" id="IPR001034">
    <property type="entry name" value="DeoR_HTH"/>
</dbReference>
<dbReference type="Gene3D" id="1.10.10.10">
    <property type="entry name" value="Winged helix-like DNA-binding domain superfamily/Winged helix DNA-binding domain"/>
    <property type="match status" value="1"/>
</dbReference>
<dbReference type="InterPro" id="IPR037171">
    <property type="entry name" value="NagB/RpiA_transferase-like"/>
</dbReference>
<dbReference type="AlphaFoldDB" id="A0A060M154"/>
<dbReference type="STRING" id="1246626.BleG1_3595"/>
<evidence type="ECO:0000259" key="3">
    <source>
        <dbReference type="PROSITE" id="PS51000"/>
    </source>
</evidence>
<dbReference type="PANTHER" id="PTHR30363:SF44">
    <property type="entry name" value="AGA OPERON TRANSCRIPTIONAL REPRESSOR-RELATED"/>
    <property type="match status" value="1"/>
</dbReference>
<dbReference type="SMART" id="SM00420">
    <property type="entry name" value="HTH_DEOR"/>
    <property type="match status" value="1"/>
</dbReference>
<accession>A0A060M154</accession>
<keyword evidence="5" id="KW-1185">Reference proteome</keyword>
<organism evidence="4 5">
    <name type="scientific">Shouchella lehensis G1</name>
    <dbReference type="NCBI Taxonomy" id="1246626"/>
    <lineage>
        <taxon>Bacteria</taxon>
        <taxon>Bacillati</taxon>
        <taxon>Bacillota</taxon>
        <taxon>Bacilli</taxon>
        <taxon>Bacillales</taxon>
        <taxon>Bacillaceae</taxon>
        <taxon>Shouchella</taxon>
    </lineage>
</organism>
<dbReference type="Gene3D" id="3.40.50.1360">
    <property type="match status" value="1"/>
</dbReference>
<dbReference type="InterPro" id="IPR036388">
    <property type="entry name" value="WH-like_DNA-bd_sf"/>
</dbReference>
<dbReference type="PANTHER" id="PTHR30363">
    <property type="entry name" value="HTH-TYPE TRANSCRIPTIONAL REGULATOR SRLR-RELATED"/>
    <property type="match status" value="1"/>
</dbReference>
<evidence type="ECO:0000313" key="4">
    <source>
        <dbReference type="EMBL" id="AIC96142.1"/>
    </source>
</evidence>
<dbReference type="KEGG" id="ble:BleG1_3595"/>
<gene>
    <name evidence="4" type="ORF">BleG1_3595</name>
</gene>
<dbReference type="Pfam" id="PF08220">
    <property type="entry name" value="HTH_DeoR"/>
    <property type="match status" value="1"/>
</dbReference>
<dbReference type="RefSeq" id="WP_038483786.1">
    <property type="nucleotide sequence ID" value="NZ_CP003923.1"/>
</dbReference>
<protein>
    <submittedName>
        <fullName evidence="4">HTH-type transcriptional regulator</fullName>
    </submittedName>
</protein>
<dbReference type="InterPro" id="IPR014036">
    <property type="entry name" value="DeoR-like_C"/>
</dbReference>
<dbReference type="InterPro" id="IPR050313">
    <property type="entry name" value="Carb_Metab_HTH_regulators"/>
</dbReference>
<dbReference type="GO" id="GO:0003700">
    <property type="term" value="F:DNA-binding transcription factor activity"/>
    <property type="evidence" value="ECO:0007669"/>
    <property type="project" value="InterPro"/>
</dbReference>
<dbReference type="InterPro" id="IPR036390">
    <property type="entry name" value="WH_DNA-bd_sf"/>
</dbReference>
<evidence type="ECO:0000256" key="2">
    <source>
        <dbReference type="ARBA" id="ARBA00023163"/>
    </source>
</evidence>
<dbReference type="SMART" id="SM01134">
    <property type="entry name" value="DeoRC"/>
    <property type="match status" value="1"/>
</dbReference>
<reference evidence="4 5" key="1">
    <citation type="journal article" date="2014" name="Gene">
        <title>A comparative genomic analysis of the alkalitolerant soil bacterium Bacillus lehensis G1.</title>
        <authorList>
            <person name="Noor Y.M."/>
            <person name="Samsulrizal N.H."/>
            <person name="Jema'on N.A."/>
            <person name="Low K.O."/>
            <person name="Ramli A.N."/>
            <person name="Alias N.I."/>
            <person name="Damis S.I."/>
            <person name="Fuzi S.F."/>
            <person name="Isa M.N."/>
            <person name="Murad A.M."/>
            <person name="Raih M.F."/>
            <person name="Bakar F.D."/>
            <person name="Najimudin N."/>
            <person name="Mahadi N.M."/>
            <person name="Illias R.M."/>
        </authorList>
    </citation>
    <scope>NUCLEOTIDE SEQUENCE [LARGE SCALE GENOMIC DNA]</scope>
    <source>
        <strain evidence="4 5">G1</strain>
    </source>
</reference>
<proteinExistence type="predicted"/>
<feature type="domain" description="HTH deoR-type" evidence="3">
    <location>
        <begin position="3"/>
        <end position="58"/>
    </location>
</feature>
<dbReference type="Proteomes" id="UP000027142">
    <property type="component" value="Chromosome"/>
</dbReference>